<proteinExistence type="predicted"/>
<protein>
    <submittedName>
        <fullName evidence="2">YhfC family intramembrane metalloprotease</fullName>
    </submittedName>
</protein>
<dbReference type="PIRSF" id="PIRSF033101">
    <property type="entry name" value="UCP033101"/>
    <property type="match status" value="1"/>
</dbReference>
<comment type="caution">
    <text evidence="2">The sequence shown here is derived from an EMBL/GenBank/DDBJ whole genome shotgun (WGS) entry which is preliminary data.</text>
</comment>
<organism evidence="2 3">
    <name type="scientific">Irregularibacter muris</name>
    <dbReference type="NCBI Taxonomy" id="1796619"/>
    <lineage>
        <taxon>Bacteria</taxon>
        <taxon>Bacillati</taxon>
        <taxon>Bacillota</taxon>
        <taxon>Clostridia</taxon>
        <taxon>Eubacteriales</taxon>
        <taxon>Eubacteriaceae</taxon>
        <taxon>Irregularibacter</taxon>
    </lineage>
</organism>
<evidence type="ECO:0000313" key="3">
    <source>
        <dbReference type="Proteomes" id="UP001205748"/>
    </source>
</evidence>
<feature type="transmembrane region" description="Helical" evidence="1">
    <location>
        <begin position="37"/>
        <end position="60"/>
    </location>
</feature>
<dbReference type="EMBL" id="JANKAS010000012">
    <property type="protein sequence ID" value="MCR1899678.1"/>
    <property type="molecule type" value="Genomic_DNA"/>
</dbReference>
<dbReference type="InterPro" id="IPR011397">
    <property type="entry name" value="YhfC"/>
</dbReference>
<keyword evidence="1" id="KW-1133">Transmembrane helix</keyword>
<evidence type="ECO:0000313" key="2">
    <source>
        <dbReference type="EMBL" id="MCR1899678.1"/>
    </source>
</evidence>
<sequence>MSILVMISVFITIVISIVLPIIVVWRLYRRDRKTLKWALVGGLTFFITQILIRIPALNYLNFRPWYIVHIASNTWILGLFLGFTAALFEEGGRFLAMRTLLRERITWFKGFAFGVGHGGIEAILLVGVPYIKECITQFTTGTSTLQMLSYKNILLAGVERLLAMTIHVGLTFLVLYGIKKKKIIYFLYALVAHTLVDAPILWIRNPLFLWGYLVLWTIILLVTTLSFKGKFDENLFI</sequence>
<reference evidence="2" key="1">
    <citation type="submission" date="2022-07" db="EMBL/GenBank/DDBJ databases">
        <title>Enhanced cultured diversity of the mouse gut microbiota enables custom-made synthetic communities.</title>
        <authorList>
            <person name="Afrizal A."/>
        </authorList>
    </citation>
    <scope>NUCLEOTIDE SEQUENCE</scope>
    <source>
        <strain evidence="2">DSM 28593</strain>
    </source>
</reference>
<keyword evidence="2" id="KW-0645">Protease</keyword>
<dbReference type="Pfam" id="PF10086">
    <property type="entry name" value="YhfC"/>
    <property type="match status" value="1"/>
</dbReference>
<dbReference type="GO" id="GO:0008237">
    <property type="term" value="F:metallopeptidase activity"/>
    <property type="evidence" value="ECO:0007669"/>
    <property type="project" value="UniProtKB-KW"/>
</dbReference>
<feature type="transmembrane region" description="Helical" evidence="1">
    <location>
        <begin position="153"/>
        <end position="176"/>
    </location>
</feature>
<keyword evidence="3" id="KW-1185">Reference proteome</keyword>
<keyword evidence="2" id="KW-0482">Metalloprotease</keyword>
<dbReference type="Proteomes" id="UP001205748">
    <property type="component" value="Unassembled WGS sequence"/>
</dbReference>
<feature type="transmembrane region" description="Helical" evidence="1">
    <location>
        <begin position="6"/>
        <end position="25"/>
    </location>
</feature>
<evidence type="ECO:0000256" key="1">
    <source>
        <dbReference type="SAM" id="Phobius"/>
    </source>
</evidence>
<gene>
    <name evidence="2" type="ORF">NSA47_11895</name>
</gene>
<feature type="transmembrane region" description="Helical" evidence="1">
    <location>
        <begin position="183"/>
        <end position="203"/>
    </location>
</feature>
<dbReference type="AlphaFoldDB" id="A0AAE3HJ70"/>
<accession>A0AAE3HJ70</accession>
<feature type="transmembrane region" description="Helical" evidence="1">
    <location>
        <begin position="209"/>
        <end position="227"/>
    </location>
</feature>
<keyword evidence="1" id="KW-0472">Membrane</keyword>
<feature type="transmembrane region" description="Helical" evidence="1">
    <location>
        <begin position="108"/>
        <end position="131"/>
    </location>
</feature>
<keyword evidence="1" id="KW-0812">Transmembrane</keyword>
<feature type="transmembrane region" description="Helical" evidence="1">
    <location>
        <begin position="66"/>
        <end position="88"/>
    </location>
</feature>
<dbReference type="RefSeq" id="WP_257532280.1">
    <property type="nucleotide sequence ID" value="NZ_JANKAS010000012.1"/>
</dbReference>
<name>A0AAE3HJ70_9FIRM</name>
<keyword evidence="2" id="KW-0378">Hydrolase</keyword>